<dbReference type="Proteomes" id="UP001203665">
    <property type="component" value="Unassembled WGS sequence"/>
</dbReference>
<dbReference type="Pfam" id="PF00356">
    <property type="entry name" value="LacI"/>
    <property type="match status" value="1"/>
</dbReference>
<protein>
    <submittedName>
        <fullName evidence="5">LacI family transcriptional regulator</fullName>
    </submittedName>
</protein>
<gene>
    <name evidence="5" type="ORF">NDM98_22370</name>
</gene>
<dbReference type="Pfam" id="PF13377">
    <property type="entry name" value="Peripla_BP_3"/>
    <property type="match status" value="1"/>
</dbReference>
<dbReference type="PROSITE" id="PS50932">
    <property type="entry name" value="HTH_LACI_2"/>
    <property type="match status" value="1"/>
</dbReference>
<dbReference type="InterPro" id="IPR010982">
    <property type="entry name" value="Lambda_DNA-bd_dom_sf"/>
</dbReference>
<dbReference type="CDD" id="cd01392">
    <property type="entry name" value="HTH_LacI"/>
    <property type="match status" value="1"/>
</dbReference>
<keyword evidence="3" id="KW-0804">Transcription</keyword>
<dbReference type="PANTHER" id="PTHR30146:SF109">
    <property type="entry name" value="HTH-TYPE TRANSCRIPTIONAL REGULATOR GALS"/>
    <property type="match status" value="1"/>
</dbReference>
<dbReference type="Gene3D" id="1.10.260.40">
    <property type="entry name" value="lambda repressor-like DNA-binding domains"/>
    <property type="match status" value="1"/>
</dbReference>
<evidence type="ECO:0000256" key="2">
    <source>
        <dbReference type="ARBA" id="ARBA00023125"/>
    </source>
</evidence>
<dbReference type="RefSeq" id="WP_251611683.1">
    <property type="nucleotide sequence ID" value="NZ_JAMQJY010000007.1"/>
</dbReference>
<dbReference type="SUPFAM" id="SSF47413">
    <property type="entry name" value="lambda repressor-like DNA-binding domains"/>
    <property type="match status" value="1"/>
</dbReference>
<dbReference type="InterPro" id="IPR028082">
    <property type="entry name" value="Peripla_BP_I"/>
</dbReference>
<dbReference type="InterPro" id="IPR000843">
    <property type="entry name" value="HTH_LacI"/>
</dbReference>
<keyword evidence="2" id="KW-0238">DNA-binding</keyword>
<feature type="domain" description="HTH lacI-type" evidence="4">
    <location>
        <begin position="3"/>
        <end position="57"/>
    </location>
</feature>
<organism evidence="5 6">
    <name type="scientific">Alkalicoccobacillus plakortidis</name>
    <dbReference type="NCBI Taxonomy" id="444060"/>
    <lineage>
        <taxon>Bacteria</taxon>
        <taxon>Bacillati</taxon>
        <taxon>Bacillota</taxon>
        <taxon>Bacilli</taxon>
        <taxon>Bacillales</taxon>
        <taxon>Bacillaceae</taxon>
        <taxon>Alkalicoccobacillus</taxon>
    </lineage>
</organism>
<evidence type="ECO:0000256" key="3">
    <source>
        <dbReference type="ARBA" id="ARBA00023163"/>
    </source>
</evidence>
<dbReference type="InterPro" id="IPR046335">
    <property type="entry name" value="LacI/GalR-like_sensor"/>
</dbReference>
<dbReference type="PRINTS" id="PR00036">
    <property type="entry name" value="HTHLACI"/>
</dbReference>
<dbReference type="SMART" id="SM00354">
    <property type="entry name" value="HTH_LACI"/>
    <property type="match status" value="1"/>
</dbReference>
<dbReference type="PROSITE" id="PS00356">
    <property type="entry name" value="HTH_LACI_1"/>
    <property type="match status" value="1"/>
</dbReference>
<evidence type="ECO:0000313" key="5">
    <source>
        <dbReference type="EMBL" id="MCM2677885.1"/>
    </source>
</evidence>
<keyword evidence="6" id="KW-1185">Reference proteome</keyword>
<comment type="caution">
    <text evidence="5">The sequence shown here is derived from an EMBL/GenBank/DDBJ whole genome shotgun (WGS) entry which is preliminary data.</text>
</comment>
<dbReference type="EMBL" id="JAMQJY010000007">
    <property type="protein sequence ID" value="MCM2677885.1"/>
    <property type="molecule type" value="Genomic_DNA"/>
</dbReference>
<accession>A0ABT0XPQ3</accession>
<proteinExistence type="predicted"/>
<dbReference type="Gene3D" id="3.40.50.2300">
    <property type="match status" value="2"/>
</dbReference>
<evidence type="ECO:0000256" key="1">
    <source>
        <dbReference type="ARBA" id="ARBA00023015"/>
    </source>
</evidence>
<name>A0ABT0XPQ3_9BACI</name>
<dbReference type="PANTHER" id="PTHR30146">
    <property type="entry name" value="LACI-RELATED TRANSCRIPTIONAL REPRESSOR"/>
    <property type="match status" value="1"/>
</dbReference>
<dbReference type="CDD" id="cd06267">
    <property type="entry name" value="PBP1_LacI_sugar_binding-like"/>
    <property type="match status" value="1"/>
</dbReference>
<sequence length="332" mass="36212">MQPTIYDVAKQAGVSIATVSKVVNNKGRIGEQTKKKVIAIMKELNYQPNAFAAALTGKSTQTIGVIIPDLANPYFAELAKCLEDEAHKMGFSLMICSTDNNSEKEETYINLFIRKKVDGCILASTLSNPQLVTELAIQYMPVVLAGQAILEKDLPAVSVHDQQGGYIATTHLTALGHQRIAIIMEPKAFSSLERLKGYKKALKEAGLIYDENLVMTADATLTGGADAFRLFVDMEQPPTAIFACNDVLAIGVCQEAHRASIHIPDELSIIGFDNTILASVTSPPLTTVAQPLREMSRQMITTLLTSSNEKRGNQQFVFEPQLVNRQSTAKLN</sequence>
<evidence type="ECO:0000313" key="6">
    <source>
        <dbReference type="Proteomes" id="UP001203665"/>
    </source>
</evidence>
<reference evidence="5" key="1">
    <citation type="submission" date="2022-06" db="EMBL/GenBank/DDBJ databases">
        <title>Alkalicoccobacillus porphyridii sp. nov., isolated from a marine red alga, Porphyridium purpureum and reclassification of Shouchella plakortidis and Shouchella gibsonii as Alkalicoccobacillus plakortidis comb. nov. and Alkalicoccobacillus gibsonii comb. nov.</title>
        <authorList>
            <person name="Kim K.H."/>
            <person name="Lee J.K."/>
            <person name="Han D.M."/>
            <person name="Baek J.H."/>
            <person name="Jeon C.O."/>
        </authorList>
    </citation>
    <scope>NUCLEOTIDE SEQUENCE</scope>
    <source>
        <strain evidence="5">DSM 19153</strain>
    </source>
</reference>
<keyword evidence="1" id="KW-0805">Transcription regulation</keyword>
<dbReference type="SUPFAM" id="SSF53822">
    <property type="entry name" value="Periplasmic binding protein-like I"/>
    <property type="match status" value="1"/>
</dbReference>
<evidence type="ECO:0000259" key="4">
    <source>
        <dbReference type="PROSITE" id="PS50932"/>
    </source>
</evidence>